<dbReference type="Pfam" id="PF00483">
    <property type="entry name" value="NTP_transferase"/>
    <property type="match status" value="1"/>
</dbReference>
<dbReference type="InterPro" id="IPR050486">
    <property type="entry name" value="Mannose-1P_guanyltransferase"/>
</dbReference>
<feature type="domain" description="CBS" evidence="2">
    <location>
        <begin position="74"/>
        <end position="130"/>
    </location>
</feature>
<keyword evidence="4" id="KW-1185">Reference proteome</keyword>
<evidence type="ECO:0000313" key="3">
    <source>
        <dbReference type="EMBL" id="NCJ07072.1"/>
    </source>
</evidence>
<evidence type="ECO:0000259" key="2">
    <source>
        <dbReference type="PROSITE" id="PS51371"/>
    </source>
</evidence>
<evidence type="ECO:0000256" key="1">
    <source>
        <dbReference type="PROSITE-ProRule" id="PRU00703"/>
    </source>
</evidence>
<evidence type="ECO:0000313" key="4">
    <source>
        <dbReference type="Proteomes" id="UP000607397"/>
    </source>
</evidence>
<dbReference type="InterPro" id="IPR000644">
    <property type="entry name" value="CBS_dom"/>
</dbReference>
<dbReference type="EMBL" id="WVIC01000020">
    <property type="protein sequence ID" value="NCJ07072.1"/>
    <property type="molecule type" value="Genomic_DNA"/>
</dbReference>
<accession>A0A8K2A0F2</accession>
<dbReference type="PANTHER" id="PTHR22572">
    <property type="entry name" value="SUGAR-1-PHOSPHATE GUANYL TRANSFERASE"/>
    <property type="match status" value="1"/>
</dbReference>
<dbReference type="Gene3D" id="3.10.580.10">
    <property type="entry name" value="CBS-domain"/>
    <property type="match status" value="1"/>
</dbReference>
<proteinExistence type="predicted"/>
<dbReference type="InterPro" id="IPR005835">
    <property type="entry name" value="NTP_transferase_dom"/>
</dbReference>
<dbReference type="CDD" id="cd04607">
    <property type="entry name" value="CBS_pair_NTP_transferase_assoc"/>
    <property type="match status" value="1"/>
</dbReference>
<dbReference type="AlphaFoldDB" id="A0A8K2A0F2"/>
<dbReference type="CDD" id="cd06426">
    <property type="entry name" value="NTP_transferase_like_2"/>
    <property type="match status" value="1"/>
</dbReference>
<sequence>MINYASATDDRWRQALLSIDSTLEQAIRNLDQSTLKIALVMTREEMLLGTLTDGDIRRGLLRGCDLQSLVDSVVNRNPIVVPPGLTRDTALRIMQANGIQQLPVVDEERHVVGLHLFDQLVLPTQRPNTMVIMAGGKGTRLMPLTENCPKPLLPVAGKPMLEHIIDRAKSEGFQHFVIAVHYLGHMIEDYCSDGSRWQVQIEYLREKIPLGTAGAISLWDAHPKAPFLVTNGDVLTDIRYGEMIDFHRQHAATATMAVRSHEWQNPFGVVNTKGVDIISFEEKPVVRSHVNAGIYVLSPAALDDLVPGEYCDMPFLFSRLQERGDRTIVYPMHEPWLDVGREADLQKAQSKLSAATQQMS</sequence>
<dbReference type="Pfam" id="PF00571">
    <property type="entry name" value="CBS"/>
    <property type="match status" value="1"/>
</dbReference>
<gene>
    <name evidence="3" type="ORF">GS597_11245</name>
</gene>
<dbReference type="PROSITE" id="PS51371">
    <property type="entry name" value="CBS"/>
    <property type="match status" value="1"/>
</dbReference>
<organism evidence="3 4">
    <name type="scientific">Petrachloros mirabilis ULC683</name>
    <dbReference type="NCBI Taxonomy" id="2781853"/>
    <lineage>
        <taxon>Bacteria</taxon>
        <taxon>Bacillati</taxon>
        <taxon>Cyanobacteriota</taxon>
        <taxon>Cyanophyceae</taxon>
        <taxon>Synechococcales</taxon>
        <taxon>Petrachlorosaceae</taxon>
        <taxon>Petrachloros</taxon>
        <taxon>Petrachloros mirabilis</taxon>
    </lineage>
</organism>
<reference evidence="3" key="1">
    <citation type="submission" date="2019-12" db="EMBL/GenBank/DDBJ databases">
        <title>High-Quality draft genome sequences of three cyanobacteria isolated from the limestone walls of the Old Cathedral of Coimbra.</title>
        <authorList>
            <person name="Tiago I."/>
            <person name="Soares F."/>
            <person name="Portugal A."/>
        </authorList>
    </citation>
    <scope>NUCLEOTIDE SEQUENCE [LARGE SCALE GENOMIC DNA]</scope>
    <source>
        <strain evidence="3">C</strain>
    </source>
</reference>
<dbReference type="InterPro" id="IPR029044">
    <property type="entry name" value="Nucleotide-diphossugar_trans"/>
</dbReference>
<dbReference type="Proteomes" id="UP000607397">
    <property type="component" value="Unassembled WGS sequence"/>
</dbReference>
<dbReference type="InterPro" id="IPR046342">
    <property type="entry name" value="CBS_dom_sf"/>
</dbReference>
<dbReference type="SMART" id="SM00116">
    <property type="entry name" value="CBS"/>
    <property type="match status" value="2"/>
</dbReference>
<dbReference type="SUPFAM" id="SSF54631">
    <property type="entry name" value="CBS-domain pair"/>
    <property type="match status" value="1"/>
</dbReference>
<keyword evidence="3" id="KW-0808">Transferase</keyword>
<name>A0A8K2A0F2_9CYAN</name>
<dbReference type="Gene3D" id="3.90.550.10">
    <property type="entry name" value="Spore Coat Polysaccharide Biosynthesis Protein SpsA, Chain A"/>
    <property type="match status" value="1"/>
</dbReference>
<keyword evidence="1" id="KW-0129">CBS domain</keyword>
<dbReference type="GO" id="GO:0016740">
    <property type="term" value="F:transferase activity"/>
    <property type="evidence" value="ECO:0007669"/>
    <property type="project" value="UniProtKB-KW"/>
</dbReference>
<protein>
    <submittedName>
        <fullName evidence="3">NTP transferase domain-containing protein</fullName>
    </submittedName>
</protein>
<dbReference type="SUPFAM" id="SSF53448">
    <property type="entry name" value="Nucleotide-diphospho-sugar transferases"/>
    <property type="match status" value="1"/>
</dbReference>
<comment type="caution">
    <text evidence="3">The sequence shown here is derived from an EMBL/GenBank/DDBJ whole genome shotgun (WGS) entry which is preliminary data.</text>
</comment>